<dbReference type="Ensembl" id="ENSMICT00000013192.3">
    <property type="protein sequence ID" value="ENSMICP00000012029.3"/>
    <property type="gene ID" value="ENSMICG00000013170.3"/>
</dbReference>
<feature type="repeat" description="WD" evidence="1">
    <location>
        <begin position="694"/>
        <end position="728"/>
    </location>
</feature>
<dbReference type="SMART" id="SM00320">
    <property type="entry name" value="WD40"/>
    <property type="match status" value="8"/>
</dbReference>
<name>A0A8C5V0A5_MICMU</name>
<dbReference type="PANTHER" id="PTHR44525:SF1">
    <property type="entry name" value="WD REPEAT-CONTAINING PROTEIN 27"/>
    <property type="match status" value="1"/>
</dbReference>
<dbReference type="EMBL" id="ABDC03008765">
    <property type="status" value="NOT_ANNOTATED_CDS"/>
    <property type="molecule type" value="Genomic_DNA"/>
</dbReference>
<dbReference type="EMBL" id="ABDC03008760">
    <property type="status" value="NOT_ANNOTATED_CDS"/>
    <property type="molecule type" value="Genomic_DNA"/>
</dbReference>
<dbReference type="PROSITE" id="PS50082">
    <property type="entry name" value="WD_REPEATS_2"/>
    <property type="match status" value="2"/>
</dbReference>
<dbReference type="EMBL" id="ABDC03008761">
    <property type="status" value="NOT_ANNOTATED_CDS"/>
    <property type="molecule type" value="Genomic_DNA"/>
</dbReference>
<dbReference type="EMBL" id="ABDC03008762">
    <property type="status" value="NOT_ANNOTATED_CDS"/>
    <property type="molecule type" value="Genomic_DNA"/>
</dbReference>
<dbReference type="PANTHER" id="PTHR44525">
    <property type="entry name" value="WD REPEAT-CONTAINING PROTEIN 27"/>
    <property type="match status" value="1"/>
</dbReference>
<protein>
    <submittedName>
        <fullName evidence="3">WD repeat domain 27</fullName>
    </submittedName>
</protein>
<dbReference type="SUPFAM" id="SSF50978">
    <property type="entry name" value="WD40 repeat-like"/>
    <property type="match status" value="1"/>
</dbReference>
<dbReference type="PROSITE" id="PS50294">
    <property type="entry name" value="WD_REPEATS_REGION"/>
    <property type="match status" value="2"/>
</dbReference>
<dbReference type="InterPro" id="IPR042411">
    <property type="entry name" value="WDR27"/>
</dbReference>
<dbReference type="EMBL" id="ABDC03008763">
    <property type="status" value="NOT_ANNOTATED_CDS"/>
    <property type="molecule type" value="Genomic_DNA"/>
</dbReference>
<dbReference type="GeneTree" id="ENSGT00390000012017"/>
<dbReference type="Gene3D" id="2.130.10.10">
    <property type="entry name" value="YVTN repeat-like/Quinoprotein amine dehydrogenase"/>
    <property type="match status" value="3"/>
</dbReference>
<dbReference type="InterPro" id="IPR036322">
    <property type="entry name" value="WD40_repeat_dom_sf"/>
</dbReference>
<evidence type="ECO:0000313" key="4">
    <source>
        <dbReference type="Proteomes" id="UP000694394"/>
    </source>
</evidence>
<evidence type="ECO:0000313" key="3">
    <source>
        <dbReference type="Ensembl" id="ENSMICP00000012029.3"/>
    </source>
</evidence>
<dbReference type="EMBL" id="ABDC03008766">
    <property type="status" value="NOT_ANNOTATED_CDS"/>
    <property type="molecule type" value="Genomic_DNA"/>
</dbReference>
<keyword evidence="1" id="KW-0853">WD repeat</keyword>
<sequence>MEKPQESFSTNDGRVTDIVTEKFVVESKESASHVQLACSMRYCAFPLHGNGLCIRSTLNPSHQFLILQGHHQSITAIAFGNAVDPPLVLCSASQDYVVVWDLEECRERVLQAYPLLSLFIDTESRQLVTGCADGQLWVFSLAERHHYRRVACVDLRKRRASFSARRVRAGLCHQPDESPLPSTHGPEQERADAAFPVLTLAPCDLSLILDPECEFLSSTNCLWIGSSAGLFVFNLASFELEAVLYYKDFGSLSIHVAGSCAVMSETTSHKALCLLTSMFGKKIAMLEINLAVLLESQRSPGAGQRLSVLASSCVLATSPLHFGTDEKKSTKPASQKRPAAKSSVQDRPLVFHSAVRSSGYASAPRATMFSPKTNIKNDGKRSSKCKKSFKWVEYALKDPLPTKLGRQVAAAPRPAAVSCVQYSGDGRWLACGLANHLSLVFDASLTGRPAVFSGHDGAVSSICWSHDRRWLLSAAQDGTLRVWSVRRKELALFLGKDMFSKPIQSAQFYYMDGFILLSSGSECHLLKYHIDTCRDEIKRYKQKSWSKPVFRLSMTGGVDVTSLSAVNDFYSHVVLTAGRNRTVEVFDLNAGCSAAVIAEAHSRPVHQICQNKGSSFATQQSQAYDLFLTCAVGDGLRLWDLRTLRCERQFEGHPNRCHPCGAAFSPCGRFVACGAEDRHAYVYEMGSSTFSHRLAGHTDTVTGVAFNPSAPQLATATLDGKLQLFLAE</sequence>
<dbReference type="Pfam" id="PF00400">
    <property type="entry name" value="WD40"/>
    <property type="match status" value="3"/>
</dbReference>
<feature type="region of interest" description="Disordered" evidence="2">
    <location>
        <begin position="324"/>
        <end position="345"/>
    </location>
</feature>
<dbReference type="AlphaFoldDB" id="A0A8C5V0A5"/>
<dbReference type="InterPro" id="IPR015943">
    <property type="entry name" value="WD40/YVTN_repeat-like_dom_sf"/>
</dbReference>
<organism evidence="3 4">
    <name type="scientific">Microcebus murinus</name>
    <name type="common">Gray mouse lemur</name>
    <name type="synonym">Lemur murinus</name>
    <dbReference type="NCBI Taxonomy" id="30608"/>
    <lineage>
        <taxon>Eukaryota</taxon>
        <taxon>Metazoa</taxon>
        <taxon>Chordata</taxon>
        <taxon>Craniata</taxon>
        <taxon>Vertebrata</taxon>
        <taxon>Euteleostomi</taxon>
        <taxon>Mammalia</taxon>
        <taxon>Eutheria</taxon>
        <taxon>Euarchontoglires</taxon>
        <taxon>Primates</taxon>
        <taxon>Strepsirrhini</taxon>
        <taxon>Lemuriformes</taxon>
        <taxon>Cheirogaleidae</taxon>
        <taxon>Microcebus</taxon>
    </lineage>
</organism>
<reference evidence="3" key="1">
    <citation type="submission" date="2016-12" db="EMBL/GenBank/DDBJ databases">
        <title>Mouse lemur reference genome and diversity panel.</title>
        <authorList>
            <person name="Harris R."/>
            <person name="Larsen P."/>
            <person name="Liu Y."/>
            <person name="Hughes D.S."/>
            <person name="Murali S."/>
            <person name="Raveendran M."/>
            <person name="Korchina V."/>
            <person name="Wang M."/>
            <person name="Jhangiani S."/>
            <person name="Bandaranaike D."/>
            <person name="Bellair M."/>
            <person name="Blankenburg K."/>
            <person name="Chao H."/>
            <person name="Dahdouli M."/>
            <person name="Dinh H."/>
            <person name="Doddapaneni H."/>
            <person name="English A."/>
            <person name="Firestine M."/>
            <person name="Gnanaolivu R."/>
            <person name="Gross S."/>
            <person name="Hernandez B."/>
            <person name="Javaid M."/>
            <person name="Jayaseelan J."/>
            <person name="Jones J."/>
            <person name="Khan Z."/>
            <person name="Kovar C."/>
            <person name="Kurapati P."/>
            <person name="Le B."/>
            <person name="Lee S."/>
            <person name="Li M."/>
            <person name="Mathew T."/>
            <person name="Narasimhan A."/>
            <person name="Ngo D."/>
            <person name="Nguyen L."/>
            <person name="Okwuonu G."/>
            <person name="Ongeri F."/>
            <person name="Osuji N."/>
            <person name="Pu L.-L."/>
            <person name="Puazo M."/>
            <person name="Quiroz J."/>
            <person name="Raj R."/>
            <person name="Rajbhandari K."/>
            <person name="Reid J.G."/>
            <person name="Santibanez J."/>
            <person name="Sexton D."/>
            <person name="Skinner E."/>
            <person name="Vee V."/>
            <person name="Weissenberger G."/>
            <person name="Wu Y."/>
            <person name="Xin Y."/>
            <person name="Han Y."/>
            <person name="Campbell C."/>
            <person name="Brown A."/>
            <person name="Sullivan B."/>
            <person name="Shelton J."/>
            <person name="Brown S."/>
            <person name="Dudchenko O."/>
            <person name="Machol I."/>
            <person name="Durand N."/>
            <person name="Shamim M."/>
            <person name="Lieberman A."/>
            <person name="Muzny D.M."/>
            <person name="Richards S."/>
            <person name="Yoder A."/>
            <person name="Worley K.C."/>
            <person name="Rogers J."/>
            <person name="Gibbs R.A."/>
        </authorList>
    </citation>
    <scope>NUCLEOTIDE SEQUENCE [LARGE SCALE GENOMIC DNA]</scope>
</reference>
<feature type="repeat" description="WD" evidence="1">
    <location>
        <begin position="452"/>
        <end position="493"/>
    </location>
</feature>
<evidence type="ECO:0000256" key="2">
    <source>
        <dbReference type="SAM" id="MobiDB-lite"/>
    </source>
</evidence>
<accession>A0A8C5V0A5</accession>
<dbReference type="InterPro" id="IPR001680">
    <property type="entry name" value="WD40_rpt"/>
</dbReference>
<dbReference type="EMBL" id="ABDC03008767">
    <property type="status" value="NOT_ANNOTATED_CDS"/>
    <property type="molecule type" value="Genomic_DNA"/>
</dbReference>
<gene>
    <name evidence="3" type="primary">WDR27</name>
</gene>
<dbReference type="EMBL" id="ABDC03008764">
    <property type="status" value="NOT_ANNOTATED_CDS"/>
    <property type="molecule type" value="Genomic_DNA"/>
</dbReference>
<reference evidence="3" key="2">
    <citation type="submission" date="2025-08" db="UniProtKB">
        <authorList>
            <consortium name="Ensembl"/>
        </authorList>
    </citation>
    <scope>IDENTIFICATION</scope>
</reference>
<reference evidence="3" key="3">
    <citation type="submission" date="2025-09" db="UniProtKB">
        <authorList>
            <consortium name="Ensembl"/>
        </authorList>
    </citation>
    <scope>IDENTIFICATION</scope>
</reference>
<proteinExistence type="predicted"/>
<dbReference type="Proteomes" id="UP000694394">
    <property type="component" value="Chromosome 6"/>
</dbReference>
<keyword evidence="4" id="KW-1185">Reference proteome</keyword>
<dbReference type="GO" id="GO:0005654">
    <property type="term" value="C:nucleoplasm"/>
    <property type="evidence" value="ECO:0007669"/>
    <property type="project" value="Ensembl"/>
</dbReference>
<evidence type="ECO:0000256" key="1">
    <source>
        <dbReference type="PROSITE-ProRule" id="PRU00221"/>
    </source>
</evidence>